<evidence type="ECO:0000256" key="1">
    <source>
        <dbReference type="ARBA" id="ARBA00022490"/>
    </source>
</evidence>
<evidence type="ECO:0000313" key="10">
    <source>
        <dbReference type="EMBL" id="WAP70465.1"/>
    </source>
</evidence>
<keyword evidence="4 8" id="KW-0547">Nucleotide-binding</keyword>
<dbReference type="CDD" id="cd02503">
    <property type="entry name" value="MobA"/>
    <property type="match status" value="1"/>
</dbReference>
<comment type="domain">
    <text evidence="8">The N-terminal domain determines nucleotide recognition and specific binding, while the C-terminal domain determines the specific binding to the target protein.</text>
</comment>
<protein>
    <recommendedName>
        <fullName evidence="8">Molybdenum cofactor guanylyltransferase</fullName>
        <shortName evidence="8">MoCo guanylyltransferase</shortName>
        <ecNumber evidence="8">2.7.7.77</ecNumber>
    </recommendedName>
    <alternativeName>
        <fullName evidence="8">GTP:molybdopterin guanylyltransferase</fullName>
    </alternativeName>
    <alternativeName>
        <fullName evidence="8">Mo-MPT guanylyltransferase</fullName>
    </alternativeName>
    <alternativeName>
        <fullName evidence="8">Molybdopterin guanylyltransferase</fullName>
    </alternativeName>
    <alternativeName>
        <fullName evidence="8">Molybdopterin-guanine dinucleotide synthase</fullName>
        <shortName evidence="8">MGD synthase</shortName>
    </alternativeName>
</protein>
<comment type="catalytic activity">
    <reaction evidence="8">
        <text>Mo-molybdopterin + GTP + H(+) = Mo-molybdopterin guanine dinucleotide + diphosphate</text>
        <dbReference type="Rhea" id="RHEA:34243"/>
        <dbReference type="ChEBI" id="CHEBI:15378"/>
        <dbReference type="ChEBI" id="CHEBI:33019"/>
        <dbReference type="ChEBI" id="CHEBI:37565"/>
        <dbReference type="ChEBI" id="CHEBI:71302"/>
        <dbReference type="ChEBI" id="CHEBI:71310"/>
        <dbReference type="EC" id="2.7.7.77"/>
    </reaction>
</comment>
<feature type="binding site" evidence="8">
    <location>
        <begin position="9"/>
        <end position="11"/>
    </location>
    <ligand>
        <name>GTP</name>
        <dbReference type="ChEBI" id="CHEBI:37565"/>
    </ligand>
</feature>
<evidence type="ECO:0000256" key="7">
    <source>
        <dbReference type="ARBA" id="ARBA00023150"/>
    </source>
</evidence>
<feature type="binding site" evidence="8">
    <location>
        <position position="68"/>
    </location>
    <ligand>
        <name>GTP</name>
        <dbReference type="ChEBI" id="CHEBI:37565"/>
    </ligand>
</feature>
<keyword evidence="1 8" id="KW-0963">Cytoplasm</keyword>
<dbReference type="InterPro" id="IPR013482">
    <property type="entry name" value="Molybde_CF_guanTrfase"/>
</dbReference>
<reference evidence="10" key="1">
    <citation type="submission" date="2022-12" db="EMBL/GenBank/DDBJ databases">
        <title>Jiella pelagia sp. nov., isolated from phosphonate enriched culture of Northwest Pacific surface seawater.</title>
        <authorList>
            <person name="Shin D.Y."/>
            <person name="Hwang C.Y."/>
        </authorList>
    </citation>
    <scope>NUCLEOTIDE SEQUENCE</scope>
    <source>
        <strain evidence="10">HL-NP1</strain>
    </source>
</reference>
<name>A0ABY7C6K5_9HYPH</name>
<dbReference type="RefSeq" id="WP_268882959.1">
    <property type="nucleotide sequence ID" value="NZ_CP114029.1"/>
</dbReference>
<evidence type="ECO:0000256" key="4">
    <source>
        <dbReference type="ARBA" id="ARBA00022741"/>
    </source>
</evidence>
<feature type="domain" description="MobA-like NTP transferase" evidence="9">
    <location>
        <begin position="6"/>
        <end position="162"/>
    </location>
</feature>
<feature type="binding site" evidence="8">
    <location>
        <position position="109"/>
    </location>
    <ligand>
        <name>GTP</name>
        <dbReference type="ChEBI" id="CHEBI:37565"/>
    </ligand>
</feature>
<evidence type="ECO:0000313" key="11">
    <source>
        <dbReference type="Proteomes" id="UP001164020"/>
    </source>
</evidence>
<keyword evidence="6 8" id="KW-0342">GTP-binding</keyword>
<comment type="similarity">
    <text evidence="8">Belongs to the MobA family.</text>
</comment>
<keyword evidence="7 8" id="KW-0501">Molybdenum cofactor biosynthesis</keyword>
<feature type="binding site" evidence="8">
    <location>
        <position position="23"/>
    </location>
    <ligand>
        <name>GTP</name>
        <dbReference type="ChEBI" id="CHEBI:37565"/>
    </ligand>
</feature>
<dbReference type="Proteomes" id="UP001164020">
    <property type="component" value="Chromosome"/>
</dbReference>
<evidence type="ECO:0000259" key="9">
    <source>
        <dbReference type="Pfam" id="PF12804"/>
    </source>
</evidence>
<comment type="function">
    <text evidence="8">Transfers a GMP moiety from GTP to Mo-molybdopterin (Mo-MPT) cofactor (Moco or molybdenum cofactor) to form Mo-molybdopterin guanine dinucleotide (Mo-MGD) cofactor.</text>
</comment>
<keyword evidence="2 8" id="KW-0808">Transferase</keyword>
<gene>
    <name evidence="8" type="primary">mobA</name>
    <name evidence="10" type="ORF">OH818_10675</name>
</gene>
<dbReference type="InterPro" id="IPR025877">
    <property type="entry name" value="MobA-like_NTP_Trfase"/>
</dbReference>
<evidence type="ECO:0000256" key="8">
    <source>
        <dbReference type="HAMAP-Rule" id="MF_00316"/>
    </source>
</evidence>
<comment type="cofactor">
    <cofactor evidence="8">
        <name>Mg(2+)</name>
        <dbReference type="ChEBI" id="CHEBI:18420"/>
    </cofactor>
</comment>
<comment type="subunit">
    <text evidence="8">Monomer.</text>
</comment>
<keyword evidence="3 8" id="KW-0479">Metal-binding</keyword>
<evidence type="ECO:0000256" key="3">
    <source>
        <dbReference type="ARBA" id="ARBA00022723"/>
    </source>
</evidence>
<comment type="caution">
    <text evidence="8">Lacks conserved residue(s) required for the propagation of feature annotation.</text>
</comment>
<dbReference type="SUPFAM" id="SSF53448">
    <property type="entry name" value="Nucleotide-diphospho-sugar transferases"/>
    <property type="match status" value="1"/>
</dbReference>
<accession>A0ABY7C6K5</accession>
<evidence type="ECO:0000256" key="2">
    <source>
        <dbReference type="ARBA" id="ARBA00022679"/>
    </source>
</evidence>
<sequence>MGKPAGLILAGGRGSRMGGDVAKPLIELAGRPLIAHVIDRLAAQVEPLLIAAPLDQGFERLGLTLAPDRRQGLLGPLAGIEAGLLTLAEMGGSDTAGGMPRQLLVVPGDTPFLPDDLAESLQSLAGDRPVIARFKNRSQPATSLWPVSTLVHLTEWLDAEKPLAIRAFLQWTGYREAEIEPIADAPGKDPFFNVNTPADLAHAANFLAKGSHEHFN</sequence>
<comment type="subcellular location">
    <subcellularLocation>
        <location evidence="8">Cytoplasm</location>
    </subcellularLocation>
</comment>
<keyword evidence="5 8" id="KW-0460">Magnesium</keyword>
<dbReference type="EC" id="2.7.7.77" evidence="8"/>
<dbReference type="GO" id="GO:0016779">
    <property type="term" value="F:nucleotidyltransferase activity"/>
    <property type="evidence" value="ECO:0007669"/>
    <property type="project" value="UniProtKB-KW"/>
</dbReference>
<evidence type="ECO:0000256" key="6">
    <source>
        <dbReference type="ARBA" id="ARBA00023134"/>
    </source>
</evidence>
<dbReference type="InterPro" id="IPR029044">
    <property type="entry name" value="Nucleotide-diphossugar_trans"/>
</dbReference>
<feature type="binding site" evidence="8">
    <location>
        <position position="109"/>
    </location>
    <ligand>
        <name>Mg(2+)</name>
        <dbReference type="ChEBI" id="CHEBI:18420"/>
    </ligand>
</feature>
<proteinExistence type="inferred from homology"/>
<dbReference type="PANTHER" id="PTHR19136">
    <property type="entry name" value="MOLYBDENUM COFACTOR GUANYLYLTRANSFERASE"/>
    <property type="match status" value="1"/>
</dbReference>
<dbReference type="PANTHER" id="PTHR19136:SF81">
    <property type="entry name" value="MOLYBDENUM COFACTOR GUANYLYLTRANSFERASE"/>
    <property type="match status" value="1"/>
</dbReference>
<dbReference type="Gene3D" id="3.90.550.10">
    <property type="entry name" value="Spore Coat Polysaccharide Biosynthesis Protein SpsA, Chain A"/>
    <property type="match status" value="1"/>
</dbReference>
<evidence type="ECO:0000256" key="5">
    <source>
        <dbReference type="ARBA" id="ARBA00022842"/>
    </source>
</evidence>
<dbReference type="EMBL" id="CP114029">
    <property type="protein sequence ID" value="WAP70465.1"/>
    <property type="molecule type" value="Genomic_DNA"/>
</dbReference>
<dbReference type="HAMAP" id="MF_00316">
    <property type="entry name" value="MobA"/>
    <property type="match status" value="1"/>
</dbReference>
<keyword evidence="11" id="KW-1185">Reference proteome</keyword>
<keyword evidence="10" id="KW-0548">Nucleotidyltransferase</keyword>
<organism evidence="10 11">
    <name type="scientific">Jiella pelagia</name>
    <dbReference type="NCBI Taxonomy" id="2986949"/>
    <lineage>
        <taxon>Bacteria</taxon>
        <taxon>Pseudomonadati</taxon>
        <taxon>Pseudomonadota</taxon>
        <taxon>Alphaproteobacteria</taxon>
        <taxon>Hyphomicrobiales</taxon>
        <taxon>Aurantimonadaceae</taxon>
        <taxon>Jiella</taxon>
    </lineage>
</organism>
<dbReference type="Pfam" id="PF12804">
    <property type="entry name" value="NTP_transf_3"/>
    <property type="match status" value="1"/>
</dbReference>